<protein>
    <submittedName>
        <fullName evidence="1">Uncharacterized protein</fullName>
    </submittedName>
</protein>
<proteinExistence type="predicted"/>
<dbReference type="EMBL" id="AEON01000002">
    <property type="protein sequence ID" value="EFT82671.1"/>
    <property type="molecule type" value="Genomic_DNA"/>
</dbReference>
<gene>
    <name evidence="1" type="ORF">HMPREF0620_1356</name>
</gene>
<dbReference type="RefSeq" id="WP_006289677.1">
    <property type="nucleotide sequence ID" value="NZ_AP012333.1"/>
</dbReference>
<sequence length="101" mass="10983">MGVNGKILDVDDAMQEFKQEVGFECARAMSGTLADVAKTIVRNYVEAWDKLYDSRCGTAALALKDVAGKVSGTMKGKFSEAIETAYAKEAKTFNDKEAMKC</sequence>
<dbReference type="HOGENOM" id="CLU_2288817_0_0_11"/>
<evidence type="ECO:0000313" key="1">
    <source>
        <dbReference type="EMBL" id="EFT82671.1"/>
    </source>
</evidence>
<accession>E6K2W7</accession>
<evidence type="ECO:0000313" key="2">
    <source>
        <dbReference type="Proteomes" id="UP000004946"/>
    </source>
</evidence>
<comment type="caution">
    <text evidence="1">The sequence shown here is derived from an EMBL/GenBank/DDBJ whole genome shotgun (WGS) entry which is preliminary data.</text>
</comment>
<dbReference type="Proteomes" id="UP000004946">
    <property type="component" value="Chromosome"/>
</dbReference>
<dbReference type="AlphaFoldDB" id="E6K2W7"/>
<name>E6K2W7_PARDN</name>
<organism evidence="1 2">
    <name type="scientific">Parascardovia denticolens DSM 10105 = JCM 12538</name>
    <dbReference type="NCBI Taxonomy" id="864564"/>
    <lineage>
        <taxon>Bacteria</taxon>
        <taxon>Bacillati</taxon>
        <taxon>Actinomycetota</taxon>
        <taxon>Actinomycetes</taxon>
        <taxon>Bifidobacteriales</taxon>
        <taxon>Bifidobacteriaceae</taxon>
        <taxon>Parascardovia</taxon>
    </lineage>
</organism>
<reference evidence="1 2" key="1">
    <citation type="submission" date="2010-12" db="EMBL/GenBank/DDBJ databases">
        <authorList>
            <person name="Muzny D."/>
            <person name="Qin X."/>
            <person name="Buhay C."/>
            <person name="Dugan-Rocha S."/>
            <person name="Ding Y."/>
            <person name="Chen G."/>
            <person name="Hawes A."/>
            <person name="Holder M."/>
            <person name="Jhangiani S."/>
            <person name="Johnson A."/>
            <person name="Khan Z."/>
            <person name="Li Z."/>
            <person name="Liu W."/>
            <person name="Liu X."/>
            <person name="Perez L."/>
            <person name="Shen H."/>
            <person name="Wang Q."/>
            <person name="Watt J."/>
            <person name="Xi L."/>
            <person name="Xin Y."/>
            <person name="Zhou J."/>
            <person name="Deng J."/>
            <person name="Jiang H."/>
            <person name="Liu Y."/>
            <person name="Qu J."/>
            <person name="Song X.-Z."/>
            <person name="Zhang L."/>
            <person name="Villasana D."/>
            <person name="Johnson A."/>
            <person name="Liu J."/>
            <person name="Liyanage D."/>
            <person name="Lorensuhewa L."/>
            <person name="Robinson T."/>
            <person name="Song A."/>
            <person name="Song B.-B."/>
            <person name="Dinh H."/>
            <person name="Thornton R."/>
            <person name="Coyle M."/>
            <person name="Francisco L."/>
            <person name="Jackson L."/>
            <person name="Javaid M."/>
            <person name="Korchina V."/>
            <person name="Kovar C."/>
            <person name="Mata R."/>
            <person name="Mathew T."/>
            <person name="Ngo R."/>
            <person name="Nguyen L."/>
            <person name="Nguyen N."/>
            <person name="Okwuonu G."/>
            <person name="Ongeri F."/>
            <person name="Pham C."/>
            <person name="Simmons D."/>
            <person name="Wilczek-Boney K."/>
            <person name="Hale W."/>
            <person name="Jakkamsetti A."/>
            <person name="Pham P."/>
            <person name="Ruth R."/>
            <person name="San Lucas F."/>
            <person name="Warren J."/>
            <person name="Zhang J."/>
            <person name="Zhao Z."/>
            <person name="Zhou C."/>
            <person name="Zhu D."/>
            <person name="Lee S."/>
            <person name="Bess C."/>
            <person name="Blankenburg K."/>
            <person name="Forbes L."/>
            <person name="Fu Q."/>
            <person name="Gubbala S."/>
            <person name="Hirani K."/>
            <person name="Jayaseelan J.C."/>
            <person name="Lara F."/>
            <person name="Munidasa M."/>
            <person name="Palculict T."/>
            <person name="Patil S."/>
            <person name="Pu L.-L."/>
            <person name="Saada N."/>
            <person name="Tang L."/>
            <person name="Weissenberger G."/>
            <person name="Zhu Y."/>
            <person name="Hemphill L."/>
            <person name="Shang Y."/>
            <person name="Youmans B."/>
            <person name="Ayvaz T."/>
            <person name="Ross M."/>
            <person name="Santibanez J."/>
            <person name="Aqrawi P."/>
            <person name="Gross S."/>
            <person name="Joshi V."/>
            <person name="Fowler G."/>
            <person name="Nazareth L."/>
            <person name="Reid J."/>
            <person name="Worley K."/>
            <person name="Petrosino J."/>
            <person name="Highlander S."/>
            <person name="Gibbs R."/>
        </authorList>
    </citation>
    <scope>NUCLEOTIDE SEQUENCE [LARGE SCALE GENOMIC DNA]</scope>
    <source>
        <strain evidence="1 2">DSM 10105</strain>
    </source>
</reference>
<keyword evidence="2" id="KW-1185">Reference proteome</keyword>